<comment type="caution">
    <text evidence="1">The sequence shown here is derived from an EMBL/GenBank/DDBJ whole genome shotgun (WGS) entry which is preliminary data.</text>
</comment>
<dbReference type="AlphaFoldDB" id="A0A645FXW4"/>
<sequence>MRGKALLVPGEAALLQGALQGFIKGVALIQLPSHGEKGRVAILAGEGGKWAQMQGKGPDSSGGLLHGLHGAQQIVTFADKVERNMKIIRRHKAAAPAFLPNRALKAGKLFAKALWKFDGDKQAHGNSLPLSARRL</sequence>
<protein>
    <submittedName>
        <fullName evidence="1">Uncharacterized protein</fullName>
    </submittedName>
</protein>
<evidence type="ECO:0000313" key="1">
    <source>
        <dbReference type="EMBL" id="MPN19377.1"/>
    </source>
</evidence>
<accession>A0A645FXW4</accession>
<proteinExistence type="predicted"/>
<reference evidence="1" key="1">
    <citation type="submission" date="2019-08" db="EMBL/GenBank/DDBJ databases">
        <authorList>
            <person name="Kucharzyk K."/>
            <person name="Murdoch R.W."/>
            <person name="Higgins S."/>
            <person name="Loffler F."/>
        </authorList>
    </citation>
    <scope>NUCLEOTIDE SEQUENCE</scope>
</reference>
<name>A0A645FXW4_9ZZZZ</name>
<dbReference type="EMBL" id="VSSQ01066925">
    <property type="protein sequence ID" value="MPN19377.1"/>
    <property type="molecule type" value="Genomic_DNA"/>
</dbReference>
<gene>
    <name evidence="1" type="ORF">SDC9_166746</name>
</gene>
<organism evidence="1">
    <name type="scientific">bioreactor metagenome</name>
    <dbReference type="NCBI Taxonomy" id="1076179"/>
    <lineage>
        <taxon>unclassified sequences</taxon>
        <taxon>metagenomes</taxon>
        <taxon>ecological metagenomes</taxon>
    </lineage>
</organism>